<evidence type="ECO:0000313" key="2">
    <source>
        <dbReference type="EMBL" id="KAL0152377.1"/>
    </source>
</evidence>
<dbReference type="PANTHER" id="PTHR47501">
    <property type="entry name" value="TRANSPOSASE-RELATED"/>
    <property type="match status" value="1"/>
</dbReference>
<feature type="region of interest" description="Disordered" evidence="1">
    <location>
        <begin position="69"/>
        <end position="90"/>
    </location>
</feature>
<comment type="caution">
    <text evidence="2">The sequence shown here is derived from an EMBL/GenBank/DDBJ whole genome shotgun (WGS) entry which is preliminary data.</text>
</comment>
<dbReference type="InterPro" id="IPR012337">
    <property type="entry name" value="RNaseH-like_sf"/>
</dbReference>
<dbReference type="AlphaFoldDB" id="A0ABD0MTC2"/>
<keyword evidence="3" id="KW-1185">Reference proteome</keyword>
<dbReference type="PANTHER" id="PTHR47501:SF6">
    <property type="match status" value="1"/>
</dbReference>
<name>A0ABD0MTC2_CIRMR</name>
<proteinExistence type="predicted"/>
<evidence type="ECO:0000256" key="1">
    <source>
        <dbReference type="SAM" id="MobiDB-lite"/>
    </source>
</evidence>
<reference evidence="2 3" key="1">
    <citation type="submission" date="2024-05" db="EMBL/GenBank/DDBJ databases">
        <title>Genome sequencing and assembly of Indian major carp, Cirrhinus mrigala (Hamilton, 1822).</title>
        <authorList>
            <person name="Mohindra V."/>
            <person name="Chowdhury L.M."/>
            <person name="Lal K."/>
            <person name="Jena J.K."/>
        </authorList>
    </citation>
    <scope>NUCLEOTIDE SEQUENCE [LARGE SCALE GENOMIC DNA]</scope>
    <source>
        <strain evidence="2">CM1030</strain>
        <tissue evidence="2">Blood</tissue>
    </source>
</reference>
<dbReference type="SUPFAM" id="SSF53098">
    <property type="entry name" value="Ribonuclease H-like"/>
    <property type="match status" value="1"/>
</dbReference>
<feature type="non-terminal residue" evidence="2">
    <location>
        <position position="1"/>
    </location>
</feature>
<feature type="non-terminal residue" evidence="2">
    <location>
        <position position="123"/>
    </location>
</feature>
<accession>A0ABD0MTC2</accession>
<dbReference type="EMBL" id="JAMKFB020000189">
    <property type="protein sequence ID" value="KAL0152377.1"/>
    <property type="molecule type" value="Genomic_DNA"/>
</dbReference>
<evidence type="ECO:0000313" key="3">
    <source>
        <dbReference type="Proteomes" id="UP001529510"/>
    </source>
</evidence>
<protein>
    <submittedName>
        <fullName evidence="2">Uncharacterized protein</fullName>
    </submittedName>
</protein>
<organism evidence="2 3">
    <name type="scientific">Cirrhinus mrigala</name>
    <name type="common">Mrigala</name>
    <dbReference type="NCBI Taxonomy" id="683832"/>
    <lineage>
        <taxon>Eukaryota</taxon>
        <taxon>Metazoa</taxon>
        <taxon>Chordata</taxon>
        <taxon>Craniata</taxon>
        <taxon>Vertebrata</taxon>
        <taxon>Euteleostomi</taxon>
        <taxon>Actinopterygii</taxon>
        <taxon>Neopterygii</taxon>
        <taxon>Teleostei</taxon>
        <taxon>Ostariophysi</taxon>
        <taxon>Cypriniformes</taxon>
        <taxon>Cyprinidae</taxon>
        <taxon>Labeoninae</taxon>
        <taxon>Labeonini</taxon>
        <taxon>Cirrhinus</taxon>
    </lineage>
</organism>
<feature type="compositionally biased region" description="Acidic residues" evidence="1">
    <location>
        <begin position="77"/>
        <end position="90"/>
    </location>
</feature>
<gene>
    <name evidence="2" type="ORF">M9458_052100</name>
</gene>
<sequence>RRLVSTEPQFLLSHWIDKDTLERHSAALVCARLKGRHTYDAVAAKLNEIHAEYRIQNKVKSTVTDNQSNFEFGVREDESDDYSDEEDGDGEQFFLPQQQRCAAHTLNLIATNEIHKAASNGPS</sequence>
<dbReference type="Proteomes" id="UP001529510">
    <property type="component" value="Unassembled WGS sequence"/>
</dbReference>